<dbReference type="AlphaFoldDB" id="A0AAN8VA23"/>
<keyword evidence="10" id="KW-1185">Reference proteome</keyword>
<comment type="subcellular location">
    <subcellularLocation>
        <location evidence="1">Endomembrane system</location>
        <topology evidence="1">Multi-pass membrane protein</topology>
    </subcellularLocation>
</comment>
<dbReference type="Pfam" id="PF06749">
    <property type="entry name" value="DUF1218"/>
    <property type="match status" value="1"/>
</dbReference>
<reference evidence="9 10" key="1">
    <citation type="submission" date="2023-12" db="EMBL/GenBank/DDBJ databases">
        <title>A high-quality genome assembly for Dillenia turbinata (Dilleniales).</title>
        <authorList>
            <person name="Chanderbali A."/>
        </authorList>
    </citation>
    <scope>NUCLEOTIDE SEQUENCE [LARGE SCALE GENOMIC DNA]</scope>
    <source>
        <strain evidence="9">LSX21</strain>
        <tissue evidence="9">Leaf</tissue>
    </source>
</reference>
<comment type="similarity">
    <text evidence="6">Belongs to the DESIGUAL family.</text>
</comment>
<feature type="transmembrane region" description="Helical" evidence="7">
    <location>
        <begin position="128"/>
        <end position="151"/>
    </location>
</feature>
<sequence length="179" mass="19182">MAFSAKQMSLMVATLGLLSFFFGVIAENKKPASGIPIPGKDVVICKYPGDRTVVWGYLSVMFLTASSVADLFLLLHFSGTLPSLSSSIGVAGLAAVLLLWPTITEQIHLTRNIHHNLETDCPTAKTGLLGGGAFVSLDAALFWLVCLMLAANSREDFLEELEESRRGEHGTIDDVKSAA</sequence>
<evidence type="ECO:0000313" key="9">
    <source>
        <dbReference type="EMBL" id="KAK6927754.1"/>
    </source>
</evidence>
<organism evidence="9 10">
    <name type="scientific">Dillenia turbinata</name>
    <dbReference type="NCBI Taxonomy" id="194707"/>
    <lineage>
        <taxon>Eukaryota</taxon>
        <taxon>Viridiplantae</taxon>
        <taxon>Streptophyta</taxon>
        <taxon>Embryophyta</taxon>
        <taxon>Tracheophyta</taxon>
        <taxon>Spermatophyta</taxon>
        <taxon>Magnoliopsida</taxon>
        <taxon>eudicotyledons</taxon>
        <taxon>Gunneridae</taxon>
        <taxon>Pentapetalae</taxon>
        <taxon>Dilleniales</taxon>
        <taxon>Dilleniaceae</taxon>
        <taxon>Dillenia</taxon>
    </lineage>
</organism>
<dbReference type="InterPro" id="IPR052222">
    <property type="entry name" value="DESIGUAL"/>
</dbReference>
<feature type="chain" id="PRO_5042896660" evidence="8">
    <location>
        <begin position="27"/>
        <end position="179"/>
    </location>
</feature>
<dbReference type="Proteomes" id="UP001370490">
    <property type="component" value="Unassembled WGS sequence"/>
</dbReference>
<evidence type="ECO:0000256" key="6">
    <source>
        <dbReference type="ARBA" id="ARBA00029467"/>
    </source>
</evidence>
<evidence type="ECO:0000256" key="3">
    <source>
        <dbReference type="ARBA" id="ARBA00022729"/>
    </source>
</evidence>
<proteinExistence type="inferred from homology"/>
<feature type="transmembrane region" description="Helical" evidence="7">
    <location>
        <begin position="54"/>
        <end position="77"/>
    </location>
</feature>
<evidence type="ECO:0000256" key="5">
    <source>
        <dbReference type="ARBA" id="ARBA00023136"/>
    </source>
</evidence>
<evidence type="ECO:0000256" key="8">
    <source>
        <dbReference type="SAM" id="SignalP"/>
    </source>
</evidence>
<evidence type="ECO:0000313" key="10">
    <source>
        <dbReference type="Proteomes" id="UP001370490"/>
    </source>
</evidence>
<dbReference type="InterPro" id="IPR009606">
    <property type="entry name" value="DEAL/Modifying_wall_lignin1/2"/>
</dbReference>
<feature type="transmembrane region" description="Helical" evidence="7">
    <location>
        <begin position="84"/>
        <end position="103"/>
    </location>
</feature>
<keyword evidence="5 7" id="KW-0472">Membrane</keyword>
<feature type="signal peptide" evidence="8">
    <location>
        <begin position="1"/>
        <end position="26"/>
    </location>
</feature>
<name>A0AAN8VA23_9MAGN</name>
<gene>
    <name evidence="9" type="ORF">RJ641_006345</name>
</gene>
<comment type="caution">
    <text evidence="9">The sequence shown here is derived from an EMBL/GenBank/DDBJ whole genome shotgun (WGS) entry which is preliminary data.</text>
</comment>
<accession>A0AAN8VA23</accession>
<evidence type="ECO:0000256" key="7">
    <source>
        <dbReference type="SAM" id="Phobius"/>
    </source>
</evidence>
<evidence type="ECO:0000256" key="1">
    <source>
        <dbReference type="ARBA" id="ARBA00004127"/>
    </source>
</evidence>
<dbReference type="EMBL" id="JBAMMX010000014">
    <property type="protein sequence ID" value="KAK6927754.1"/>
    <property type="molecule type" value="Genomic_DNA"/>
</dbReference>
<protein>
    <submittedName>
        <fullName evidence="9">DESIGUAL/Modifying wall lignin-1/2</fullName>
    </submittedName>
</protein>
<dbReference type="PANTHER" id="PTHR31769">
    <property type="entry name" value="OS07G0462200 PROTEIN-RELATED"/>
    <property type="match status" value="1"/>
</dbReference>
<keyword evidence="4 7" id="KW-1133">Transmembrane helix</keyword>
<evidence type="ECO:0000256" key="2">
    <source>
        <dbReference type="ARBA" id="ARBA00022692"/>
    </source>
</evidence>
<evidence type="ECO:0000256" key="4">
    <source>
        <dbReference type="ARBA" id="ARBA00022989"/>
    </source>
</evidence>
<dbReference type="GO" id="GO:0012505">
    <property type="term" value="C:endomembrane system"/>
    <property type="evidence" value="ECO:0007669"/>
    <property type="project" value="UniProtKB-SubCell"/>
</dbReference>
<keyword evidence="2 7" id="KW-0812">Transmembrane</keyword>
<keyword evidence="3 8" id="KW-0732">Signal</keyword>